<dbReference type="SUPFAM" id="SSF56327">
    <property type="entry name" value="LDH C-terminal domain-like"/>
    <property type="match status" value="1"/>
</dbReference>
<name>A0A6N7YKP0_9PSEU</name>
<dbReference type="Pfam" id="PF02866">
    <property type="entry name" value="Ldh_1_C"/>
    <property type="match status" value="1"/>
</dbReference>
<organism evidence="9 10">
    <name type="scientific">Amycolatopsis pithecellobii</name>
    <dbReference type="NCBI Taxonomy" id="664692"/>
    <lineage>
        <taxon>Bacteria</taxon>
        <taxon>Bacillati</taxon>
        <taxon>Actinomycetota</taxon>
        <taxon>Actinomycetes</taxon>
        <taxon>Pseudonocardiales</taxon>
        <taxon>Pseudonocardiaceae</taxon>
        <taxon>Amycolatopsis</taxon>
    </lineage>
</organism>
<proteinExistence type="inferred from homology"/>
<evidence type="ECO:0000256" key="2">
    <source>
        <dbReference type="ARBA" id="ARBA00023002"/>
    </source>
</evidence>
<evidence type="ECO:0000256" key="6">
    <source>
        <dbReference type="RuleBase" id="RU003369"/>
    </source>
</evidence>
<evidence type="ECO:0000313" key="10">
    <source>
        <dbReference type="Proteomes" id="UP000440096"/>
    </source>
</evidence>
<evidence type="ECO:0000256" key="4">
    <source>
        <dbReference type="PIRSR" id="PIRSR000102-1"/>
    </source>
</evidence>
<dbReference type="Proteomes" id="UP000440096">
    <property type="component" value="Unassembled WGS sequence"/>
</dbReference>
<keyword evidence="2 6" id="KW-0560">Oxidoreductase</keyword>
<dbReference type="GO" id="GO:0004459">
    <property type="term" value="F:L-lactate dehydrogenase (NAD+) activity"/>
    <property type="evidence" value="ECO:0007669"/>
    <property type="project" value="TreeGrafter"/>
</dbReference>
<dbReference type="GO" id="GO:0006089">
    <property type="term" value="P:lactate metabolic process"/>
    <property type="evidence" value="ECO:0007669"/>
    <property type="project" value="TreeGrafter"/>
</dbReference>
<dbReference type="InterPro" id="IPR022383">
    <property type="entry name" value="Lactate/malate_DH_C"/>
</dbReference>
<evidence type="ECO:0000313" key="9">
    <source>
        <dbReference type="EMBL" id="MTD52582.1"/>
    </source>
</evidence>
<dbReference type="Pfam" id="PF00056">
    <property type="entry name" value="Ldh_1_N"/>
    <property type="match status" value="1"/>
</dbReference>
<protein>
    <submittedName>
        <fullName evidence="9">Malate dehydrogenase</fullName>
    </submittedName>
</protein>
<feature type="domain" description="Lactate/malate dehydrogenase C-terminal" evidence="8">
    <location>
        <begin position="152"/>
        <end position="309"/>
    </location>
</feature>
<comment type="caution">
    <text evidence="9">The sequence shown here is derived from an EMBL/GenBank/DDBJ whole genome shotgun (WGS) entry which is preliminary data.</text>
</comment>
<dbReference type="SUPFAM" id="SSF51735">
    <property type="entry name" value="NAD(P)-binding Rossmann-fold domains"/>
    <property type="match status" value="1"/>
</dbReference>
<feature type="domain" description="Lactate/malate dehydrogenase N-terminal" evidence="7">
    <location>
        <begin position="9"/>
        <end position="147"/>
    </location>
</feature>
<dbReference type="OrthoDB" id="9802969at2"/>
<reference evidence="9 10" key="1">
    <citation type="submission" date="2019-11" db="EMBL/GenBank/DDBJ databases">
        <title>Draft genome of Amycolatopsis RM579.</title>
        <authorList>
            <person name="Duangmal K."/>
            <person name="Mingma R."/>
        </authorList>
    </citation>
    <scope>NUCLEOTIDE SEQUENCE [LARGE SCALE GENOMIC DNA]</scope>
    <source>
        <strain evidence="9 10">RM579</strain>
    </source>
</reference>
<evidence type="ECO:0000256" key="1">
    <source>
        <dbReference type="ARBA" id="ARBA00006054"/>
    </source>
</evidence>
<dbReference type="EMBL" id="WMBA01000001">
    <property type="protein sequence ID" value="MTD52582.1"/>
    <property type="molecule type" value="Genomic_DNA"/>
</dbReference>
<sequence>MPGKRHGTVAVLGAGQCGRMTAQRLAESDVYQRIVLTDIIPGLAEGIALDLNQSRAITGFETTVEGHRMRTGGDCACISDAQIVVIAAGVVSSAQEPGRTSRMVGELCAQIALHSPEAVIVVLSNPVDALTALARAVTGFPAHRVLGQSVLLDSARFADFTATLLGVPRSAVQLTMVGSHAHDSTMIPLLSGATVYGVPLTSLLSEEDQATLTAAVRRGGADVMKLLGTGSSFYAASAATARMVRAIHDDDGTVLPVCAYVDGEYGVHDVFLGVPALLGRSGVRRVVQLPLSPGEQAALATAAEVMRARQRQCIEQWKE</sequence>
<evidence type="ECO:0000256" key="5">
    <source>
        <dbReference type="PIRSR" id="PIRSR000102-3"/>
    </source>
</evidence>
<keyword evidence="3 5" id="KW-0520">NAD</keyword>
<dbReference type="PRINTS" id="PR00086">
    <property type="entry name" value="LLDHDRGNASE"/>
</dbReference>
<dbReference type="InterPro" id="IPR015955">
    <property type="entry name" value="Lactate_DH/Glyco_Ohase_4_C"/>
</dbReference>
<evidence type="ECO:0000259" key="7">
    <source>
        <dbReference type="Pfam" id="PF00056"/>
    </source>
</evidence>
<dbReference type="Gene3D" id="3.40.50.720">
    <property type="entry name" value="NAD(P)-binding Rossmann-like Domain"/>
    <property type="match status" value="1"/>
</dbReference>
<accession>A0A6N7YKP0</accession>
<feature type="active site" description="Proton acceptor" evidence="4">
    <location>
        <position position="180"/>
    </location>
</feature>
<dbReference type="Gene3D" id="3.90.110.10">
    <property type="entry name" value="Lactate dehydrogenase/glycoside hydrolase, family 4, C-terminal"/>
    <property type="match status" value="1"/>
</dbReference>
<evidence type="ECO:0000259" key="8">
    <source>
        <dbReference type="Pfam" id="PF02866"/>
    </source>
</evidence>
<dbReference type="AlphaFoldDB" id="A0A6N7YKP0"/>
<dbReference type="InterPro" id="IPR001557">
    <property type="entry name" value="L-lactate/malate_DH"/>
</dbReference>
<dbReference type="PANTHER" id="PTHR43128:SF16">
    <property type="entry name" value="L-LACTATE DEHYDROGENASE"/>
    <property type="match status" value="1"/>
</dbReference>
<feature type="binding site" evidence="5">
    <location>
        <begin position="13"/>
        <end position="18"/>
    </location>
    <ligand>
        <name>NAD(+)</name>
        <dbReference type="ChEBI" id="CHEBI:57540"/>
    </ligand>
</feature>
<dbReference type="InterPro" id="IPR001236">
    <property type="entry name" value="Lactate/malate_DH_N"/>
</dbReference>
<feature type="binding site" evidence="5">
    <location>
        <position position="38"/>
    </location>
    <ligand>
        <name>NAD(+)</name>
        <dbReference type="ChEBI" id="CHEBI:57540"/>
    </ligand>
</feature>
<dbReference type="InterPro" id="IPR036291">
    <property type="entry name" value="NAD(P)-bd_dom_sf"/>
</dbReference>
<keyword evidence="10" id="KW-1185">Reference proteome</keyword>
<dbReference type="PANTHER" id="PTHR43128">
    <property type="entry name" value="L-2-HYDROXYCARBOXYLATE DEHYDROGENASE (NAD(P)(+))"/>
    <property type="match status" value="1"/>
</dbReference>
<dbReference type="PIRSF" id="PIRSF000102">
    <property type="entry name" value="Lac_mal_DH"/>
    <property type="match status" value="1"/>
</dbReference>
<evidence type="ECO:0000256" key="3">
    <source>
        <dbReference type="ARBA" id="ARBA00023027"/>
    </source>
</evidence>
<comment type="similarity">
    <text evidence="1">Belongs to the LDH/MDH superfamily. LDH family.</text>
</comment>
<dbReference type="RefSeq" id="WP_154754830.1">
    <property type="nucleotide sequence ID" value="NZ_WMBA01000001.1"/>
</dbReference>
<gene>
    <name evidence="9" type="ORF">GKO32_01080</name>
</gene>